<dbReference type="GO" id="GO:0000160">
    <property type="term" value="P:phosphorelay signal transduction system"/>
    <property type="evidence" value="ECO:0007669"/>
    <property type="project" value="InterPro"/>
</dbReference>
<sequence length="135" mass="15652">MEKTLVRKVCIIDDDRLYVSLVTMMIKKNSFANELLVFQNGREALDYFKNAIDDPNEILPSIILLDLNMPIMNGWEFLKEIQPYADKMLERDIKLNIVSSTINPEEVNRAENHDIVHNFITKPISKEAIVEAFLN</sequence>
<evidence type="ECO:0000259" key="2">
    <source>
        <dbReference type="PROSITE" id="PS50110"/>
    </source>
</evidence>
<dbReference type="SMART" id="SM00448">
    <property type="entry name" value="REC"/>
    <property type="match status" value="1"/>
</dbReference>
<name>A0A2S9WVC7_9FLAO</name>
<evidence type="ECO:0000313" key="4">
    <source>
        <dbReference type="Proteomes" id="UP000239532"/>
    </source>
</evidence>
<dbReference type="Proteomes" id="UP000239532">
    <property type="component" value="Unassembled WGS sequence"/>
</dbReference>
<dbReference type="PANTHER" id="PTHR44520:SF2">
    <property type="entry name" value="RESPONSE REGULATOR RCP1"/>
    <property type="match status" value="1"/>
</dbReference>
<feature type="modified residue" description="4-aspartylphosphate" evidence="1">
    <location>
        <position position="66"/>
    </location>
</feature>
<keyword evidence="4" id="KW-1185">Reference proteome</keyword>
<dbReference type="PANTHER" id="PTHR44520">
    <property type="entry name" value="RESPONSE REGULATOR RCP1-RELATED"/>
    <property type="match status" value="1"/>
</dbReference>
<evidence type="ECO:0000313" key="3">
    <source>
        <dbReference type="EMBL" id="PRP67437.1"/>
    </source>
</evidence>
<organism evidence="3 4">
    <name type="scientific">Nonlabens agnitus</name>
    <dbReference type="NCBI Taxonomy" id="870484"/>
    <lineage>
        <taxon>Bacteria</taxon>
        <taxon>Pseudomonadati</taxon>
        <taxon>Bacteroidota</taxon>
        <taxon>Flavobacteriia</taxon>
        <taxon>Flavobacteriales</taxon>
        <taxon>Flavobacteriaceae</taxon>
        <taxon>Nonlabens</taxon>
    </lineage>
</organism>
<dbReference type="InterPro" id="IPR001789">
    <property type="entry name" value="Sig_transdc_resp-reg_receiver"/>
</dbReference>
<dbReference type="AlphaFoldDB" id="A0A2S9WVC7"/>
<dbReference type="OrthoDB" id="673128at2"/>
<accession>A0A2S9WVC7</accession>
<proteinExistence type="predicted"/>
<dbReference type="PROSITE" id="PS50110">
    <property type="entry name" value="RESPONSE_REGULATORY"/>
    <property type="match status" value="1"/>
</dbReference>
<reference evidence="3 4" key="1">
    <citation type="submission" date="2016-11" db="EMBL/GenBank/DDBJ databases">
        <title>Trade-off between light-utilization and light-protection in marine flavobacteria.</title>
        <authorList>
            <person name="Kumagai Y."/>
        </authorList>
    </citation>
    <scope>NUCLEOTIDE SEQUENCE [LARGE SCALE GENOMIC DNA]</scope>
    <source>
        <strain evidence="3 4">JCM 17109</strain>
    </source>
</reference>
<dbReference type="EMBL" id="MQUC01000003">
    <property type="protein sequence ID" value="PRP67437.1"/>
    <property type="molecule type" value="Genomic_DNA"/>
</dbReference>
<feature type="domain" description="Response regulatory" evidence="2">
    <location>
        <begin position="8"/>
        <end position="135"/>
    </location>
</feature>
<evidence type="ECO:0000256" key="1">
    <source>
        <dbReference type="PROSITE-ProRule" id="PRU00169"/>
    </source>
</evidence>
<dbReference type="Gene3D" id="3.40.50.2300">
    <property type="match status" value="1"/>
</dbReference>
<dbReference type="Pfam" id="PF00072">
    <property type="entry name" value="Response_reg"/>
    <property type="match status" value="1"/>
</dbReference>
<protein>
    <submittedName>
        <fullName evidence="3">Response regulator</fullName>
    </submittedName>
</protein>
<dbReference type="RefSeq" id="WP_105983170.1">
    <property type="nucleotide sequence ID" value="NZ_MQUC01000003.1"/>
</dbReference>
<comment type="caution">
    <text evidence="3">The sequence shown here is derived from an EMBL/GenBank/DDBJ whole genome shotgun (WGS) entry which is preliminary data.</text>
</comment>
<gene>
    <name evidence="3" type="ORF">BST86_10200</name>
</gene>
<dbReference type="InterPro" id="IPR011006">
    <property type="entry name" value="CheY-like_superfamily"/>
</dbReference>
<dbReference type="InterPro" id="IPR052893">
    <property type="entry name" value="TCS_response_regulator"/>
</dbReference>
<dbReference type="SUPFAM" id="SSF52172">
    <property type="entry name" value="CheY-like"/>
    <property type="match status" value="1"/>
</dbReference>
<keyword evidence="1" id="KW-0597">Phosphoprotein</keyword>